<evidence type="ECO:0000259" key="1">
    <source>
        <dbReference type="Pfam" id="PF00535"/>
    </source>
</evidence>
<dbReference type="PANTHER" id="PTHR22916:SF3">
    <property type="entry name" value="UDP-GLCNAC:BETAGAL BETA-1,3-N-ACETYLGLUCOSAMINYLTRANSFERASE-LIKE PROTEIN 1"/>
    <property type="match status" value="1"/>
</dbReference>
<evidence type="ECO:0000313" key="2">
    <source>
        <dbReference type="EMBL" id="HCY83181.1"/>
    </source>
</evidence>
<dbReference type="EMBL" id="DPRK01000271">
    <property type="protein sequence ID" value="HCY83181.1"/>
    <property type="molecule type" value="Genomic_DNA"/>
</dbReference>
<comment type="caution">
    <text evidence="2">The sequence shown here is derived from an EMBL/GenBank/DDBJ whole genome shotgun (WGS) entry which is preliminary data.</text>
</comment>
<dbReference type="Pfam" id="PF00535">
    <property type="entry name" value="Glycos_transf_2"/>
    <property type="match status" value="1"/>
</dbReference>
<reference evidence="2 3" key="1">
    <citation type="journal article" date="2018" name="Nat. Biotechnol.">
        <title>A standardized bacterial taxonomy based on genome phylogeny substantially revises the tree of life.</title>
        <authorList>
            <person name="Parks D.H."/>
            <person name="Chuvochina M."/>
            <person name="Waite D.W."/>
            <person name="Rinke C."/>
            <person name="Skarshewski A."/>
            <person name="Chaumeil P.A."/>
            <person name="Hugenholtz P."/>
        </authorList>
    </citation>
    <scope>NUCLEOTIDE SEQUENCE [LARGE SCALE GENOMIC DNA]</scope>
    <source>
        <strain evidence="2">UBA10227</strain>
    </source>
</reference>
<dbReference type="Proteomes" id="UP000263268">
    <property type="component" value="Unassembled WGS sequence"/>
</dbReference>
<dbReference type="SUPFAM" id="SSF53448">
    <property type="entry name" value="Nucleotide-diphospho-sugar transferases"/>
    <property type="match status" value="1"/>
</dbReference>
<sequence length="271" mass="32328">MNPLLSICCTTFNHEKYIKQTLDGFLLQQTSFPIEIIVHDDASTDNTAEIIREYAEKDSRIVPILQTENQFSKFKKPWANYVFPRAQGKYIALCEGDDYWIDPFKLQKQVDFLEAHPDYGSCFHNSKIFYQDTQQLEHDILNKDEPETSTIVDLARTNYIRTNTIVLRNNFKLQDWFNFLPVGDWPLFLIQIKDLKIKRFEEEMGVYRVHSQGAWSGADEIQTIKMTLNTIKPLLKHNVLSKPANKVLRKRYRKYKKKQFKYYWKKWLKRK</sequence>
<dbReference type="InterPro" id="IPR029044">
    <property type="entry name" value="Nucleotide-diphossugar_trans"/>
</dbReference>
<protein>
    <submittedName>
        <fullName evidence="2">Glycosyl transferase</fullName>
    </submittedName>
</protein>
<dbReference type="AlphaFoldDB" id="A0A3D6BVC9"/>
<accession>A0A3D6BVC9</accession>
<dbReference type="GO" id="GO:0016758">
    <property type="term" value="F:hexosyltransferase activity"/>
    <property type="evidence" value="ECO:0007669"/>
    <property type="project" value="UniProtKB-ARBA"/>
</dbReference>
<dbReference type="InterPro" id="IPR001173">
    <property type="entry name" value="Glyco_trans_2-like"/>
</dbReference>
<gene>
    <name evidence="2" type="ORF">DHV22_17040</name>
</gene>
<feature type="domain" description="Glycosyltransferase 2-like" evidence="1">
    <location>
        <begin position="6"/>
        <end position="162"/>
    </location>
</feature>
<organism evidence="2 3">
    <name type="scientific">Xanthomarina gelatinilytica</name>
    <dbReference type="NCBI Taxonomy" id="1137281"/>
    <lineage>
        <taxon>Bacteria</taxon>
        <taxon>Pseudomonadati</taxon>
        <taxon>Bacteroidota</taxon>
        <taxon>Flavobacteriia</taxon>
        <taxon>Flavobacteriales</taxon>
        <taxon>Flavobacteriaceae</taxon>
        <taxon>Xanthomarina</taxon>
    </lineage>
</organism>
<keyword evidence="2" id="KW-0808">Transferase</keyword>
<dbReference type="PANTHER" id="PTHR22916">
    <property type="entry name" value="GLYCOSYLTRANSFERASE"/>
    <property type="match status" value="1"/>
</dbReference>
<evidence type="ECO:0000313" key="3">
    <source>
        <dbReference type="Proteomes" id="UP000263268"/>
    </source>
</evidence>
<dbReference type="RefSeq" id="WP_417889009.1">
    <property type="nucleotide sequence ID" value="NZ_JBLWTM010000003.1"/>
</dbReference>
<name>A0A3D6BVC9_9FLAO</name>
<dbReference type="CDD" id="cd00761">
    <property type="entry name" value="Glyco_tranf_GTA_type"/>
    <property type="match status" value="1"/>
</dbReference>
<dbReference type="Gene3D" id="3.90.550.10">
    <property type="entry name" value="Spore Coat Polysaccharide Biosynthesis Protein SpsA, Chain A"/>
    <property type="match status" value="1"/>
</dbReference>
<proteinExistence type="predicted"/>